<keyword evidence="2" id="KW-0436">Ligase</keyword>
<accession>A0A2K3PJR6</accession>
<dbReference type="InterPro" id="IPR032675">
    <property type="entry name" value="LRR_dom_sf"/>
</dbReference>
<dbReference type="Proteomes" id="UP000236291">
    <property type="component" value="Unassembled WGS sequence"/>
</dbReference>
<evidence type="ECO:0000313" key="3">
    <source>
        <dbReference type="Proteomes" id="UP000236291"/>
    </source>
</evidence>
<feature type="domain" description="F-box/LRR-repeat protein 15/At3g58940/PEG3-like LRR" evidence="1">
    <location>
        <begin position="2"/>
        <end position="121"/>
    </location>
</feature>
<name>A0A2K3PJR6_TRIPR</name>
<sequence length="214" mass="24391">MKNIDLSLVMVAQDVLENLISGCPQLEELKLTHIDGLYQINIHAPNLKFFEIYGKFGGVTFDNTFQLAKIVITSWFELNSESNQSRLHGSSSNMLKFFDHLPHIQSLEIGSDLLKATVLVRTIPLTPATYCWEDIFSVPTTPFQVRHMRIVGISDTKLELEFIKFLLLYSPVLKKMTVMPVANVVPELMKALIRFKRASGEAEVIWQDPFEYGE</sequence>
<comment type="caution">
    <text evidence="2">The sequence shown here is derived from an EMBL/GenBank/DDBJ whole genome shotgun (WGS) entry which is preliminary data.</text>
</comment>
<dbReference type="STRING" id="57577.A0A2K3PJR6"/>
<dbReference type="PANTHER" id="PTHR31900">
    <property type="entry name" value="F-BOX/RNI SUPERFAMILY PROTEIN-RELATED"/>
    <property type="match status" value="1"/>
</dbReference>
<evidence type="ECO:0000259" key="1">
    <source>
        <dbReference type="Pfam" id="PF24758"/>
    </source>
</evidence>
<reference evidence="2 3" key="1">
    <citation type="journal article" date="2014" name="Am. J. Bot.">
        <title>Genome assembly and annotation for red clover (Trifolium pratense; Fabaceae).</title>
        <authorList>
            <person name="Istvanek J."/>
            <person name="Jaros M."/>
            <person name="Krenek A."/>
            <person name="Repkova J."/>
        </authorList>
    </citation>
    <scope>NUCLEOTIDE SEQUENCE [LARGE SCALE GENOMIC DNA]</scope>
    <source>
        <strain evidence="3">cv. Tatra</strain>
        <tissue evidence="2">Young leaves</tissue>
    </source>
</reference>
<proteinExistence type="predicted"/>
<protein>
    <submittedName>
        <fullName evidence="2">Ubiquitin-protein ligase-like protein</fullName>
    </submittedName>
</protein>
<dbReference type="InterPro" id="IPR055411">
    <property type="entry name" value="LRR_FXL15/At3g58940/PEG3-like"/>
</dbReference>
<dbReference type="PANTHER" id="PTHR31900:SF27">
    <property type="entry name" value="FBD DOMAIN-CONTAINING PROTEIN"/>
    <property type="match status" value="1"/>
</dbReference>
<reference evidence="2 3" key="2">
    <citation type="journal article" date="2017" name="Front. Plant Sci.">
        <title>Gene Classification and Mining of Molecular Markers Useful in Red Clover (Trifolium pratense) Breeding.</title>
        <authorList>
            <person name="Istvanek J."/>
            <person name="Dluhosova J."/>
            <person name="Dluhos P."/>
            <person name="Patkova L."/>
            <person name="Nedelnik J."/>
            <person name="Repkova J."/>
        </authorList>
    </citation>
    <scope>NUCLEOTIDE SEQUENCE [LARGE SCALE GENOMIC DNA]</scope>
    <source>
        <strain evidence="3">cv. Tatra</strain>
        <tissue evidence="2">Young leaves</tissue>
    </source>
</reference>
<evidence type="ECO:0000313" key="2">
    <source>
        <dbReference type="EMBL" id="PNY15530.1"/>
    </source>
</evidence>
<dbReference type="AlphaFoldDB" id="A0A2K3PJR6"/>
<dbReference type="InterPro" id="IPR050232">
    <property type="entry name" value="FBL13/AtMIF1-like"/>
</dbReference>
<dbReference type="Pfam" id="PF24758">
    <property type="entry name" value="LRR_At5g56370"/>
    <property type="match status" value="1"/>
</dbReference>
<dbReference type="GO" id="GO:0016874">
    <property type="term" value="F:ligase activity"/>
    <property type="evidence" value="ECO:0007669"/>
    <property type="project" value="UniProtKB-KW"/>
</dbReference>
<gene>
    <name evidence="2" type="ORF">L195_g012227</name>
</gene>
<dbReference type="Gene3D" id="3.80.10.10">
    <property type="entry name" value="Ribonuclease Inhibitor"/>
    <property type="match status" value="1"/>
</dbReference>
<dbReference type="ExpressionAtlas" id="A0A2K3PJR6">
    <property type="expression patterns" value="baseline"/>
</dbReference>
<dbReference type="EMBL" id="ASHM01007746">
    <property type="protein sequence ID" value="PNY15530.1"/>
    <property type="molecule type" value="Genomic_DNA"/>
</dbReference>
<organism evidence="2 3">
    <name type="scientific">Trifolium pratense</name>
    <name type="common">Red clover</name>
    <dbReference type="NCBI Taxonomy" id="57577"/>
    <lineage>
        <taxon>Eukaryota</taxon>
        <taxon>Viridiplantae</taxon>
        <taxon>Streptophyta</taxon>
        <taxon>Embryophyta</taxon>
        <taxon>Tracheophyta</taxon>
        <taxon>Spermatophyta</taxon>
        <taxon>Magnoliopsida</taxon>
        <taxon>eudicotyledons</taxon>
        <taxon>Gunneridae</taxon>
        <taxon>Pentapetalae</taxon>
        <taxon>rosids</taxon>
        <taxon>fabids</taxon>
        <taxon>Fabales</taxon>
        <taxon>Fabaceae</taxon>
        <taxon>Papilionoideae</taxon>
        <taxon>50 kb inversion clade</taxon>
        <taxon>NPAAA clade</taxon>
        <taxon>Hologalegina</taxon>
        <taxon>IRL clade</taxon>
        <taxon>Trifolieae</taxon>
        <taxon>Trifolium</taxon>
    </lineage>
</organism>